<dbReference type="InterPro" id="IPR023509">
    <property type="entry name" value="DTD-like_sf"/>
</dbReference>
<dbReference type="GO" id="GO:0005737">
    <property type="term" value="C:cytoplasm"/>
    <property type="evidence" value="ECO:0007669"/>
    <property type="project" value="UniProtKB-SubCell"/>
</dbReference>
<dbReference type="GO" id="GO:0051500">
    <property type="term" value="F:D-tyrosyl-tRNA(Tyr) deacylase activity"/>
    <property type="evidence" value="ECO:0007669"/>
    <property type="project" value="TreeGrafter"/>
</dbReference>
<protein>
    <recommendedName>
        <fullName evidence="3">D-aminoacyl-tRNA deacylase</fullName>
        <ecNumber evidence="3">3.1.1.96</ecNumber>
    </recommendedName>
</protein>
<accession>A0A3Q0SUC4</accession>
<evidence type="ECO:0000256" key="7">
    <source>
        <dbReference type="ARBA" id="ARBA00048018"/>
    </source>
</evidence>
<dbReference type="PANTHER" id="PTHR10472:SF1">
    <property type="entry name" value="D-AMINOACYL-TRNA DEACYLASE 2"/>
    <property type="match status" value="1"/>
</dbReference>
<dbReference type="EC" id="3.1.1.96" evidence="3"/>
<dbReference type="GeneTree" id="ENSGT00940000153431"/>
<dbReference type="Ensembl" id="ENSACIT00000029324.1">
    <property type="protein sequence ID" value="ENSACIP00000028569.1"/>
    <property type="gene ID" value="ENSACIG00000022095.1"/>
</dbReference>
<evidence type="ECO:0000256" key="2">
    <source>
        <dbReference type="ARBA" id="ARBA00011738"/>
    </source>
</evidence>
<evidence type="ECO:0000313" key="8">
    <source>
        <dbReference type="Ensembl" id="ENSACIP00000028569.1"/>
    </source>
</evidence>
<evidence type="ECO:0000256" key="5">
    <source>
        <dbReference type="ARBA" id="ARBA00022801"/>
    </source>
</evidence>
<evidence type="ECO:0000256" key="4">
    <source>
        <dbReference type="ARBA" id="ARBA00022490"/>
    </source>
</evidence>
<dbReference type="Proteomes" id="UP000261340">
    <property type="component" value="Unplaced"/>
</dbReference>
<evidence type="ECO:0000256" key="6">
    <source>
        <dbReference type="ARBA" id="ARBA00047676"/>
    </source>
</evidence>
<dbReference type="Gene3D" id="3.50.80.10">
    <property type="entry name" value="D-tyrosyl-tRNA(Tyr) deacylase"/>
    <property type="match status" value="1"/>
</dbReference>
<reference evidence="8" key="1">
    <citation type="submission" date="2025-08" db="UniProtKB">
        <authorList>
            <consortium name="Ensembl"/>
        </authorList>
    </citation>
    <scope>IDENTIFICATION</scope>
</reference>
<proteinExistence type="predicted"/>
<evidence type="ECO:0000256" key="1">
    <source>
        <dbReference type="ARBA" id="ARBA00004496"/>
    </source>
</evidence>
<comment type="subcellular location">
    <subcellularLocation>
        <location evidence="1">Cytoplasm</location>
    </subcellularLocation>
</comment>
<evidence type="ECO:0000313" key="9">
    <source>
        <dbReference type="Proteomes" id="UP000261340"/>
    </source>
</evidence>
<comment type="subunit">
    <text evidence="2">Homodimer.</text>
</comment>
<dbReference type="SUPFAM" id="SSF69500">
    <property type="entry name" value="DTD-like"/>
    <property type="match status" value="1"/>
</dbReference>
<dbReference type="InterPro" id="IPR003732">
    <property type="entry name" value="Daa-tRNA_deacyls_DTD"/>
</dbReference>
<sequence length="181" mass="19919">MIIFVCLSSSAVFHRSIRLQARTVIQQCSHAKVKIKPALDGTDAQWAEVGDFGLVVYVCFFHGATEDVTHDMANKLMTTRLFRKNAGHSVSLLDLPGSILFVPQDSLLGKTAPNRRMQYIGGCELWWGAQLFSNLVSVCRELMSGSAKCTSAGVKVEHGLYGQKQEISLTSVEPLTVLLEF</sequence>
<reference evidence="8" key="2">
    <citation type="submission" date="2025-09" db="UniProtKB">
        <authorList>
            <consortium name="Ensembl"/>
        </authorList>
    </citation>
    <scope>IDENTIFICATION</scope>
</reference>
<organism evidence="8 9">
    <name type="scientific">Amphilophus citrinellus</name>
    <name type="common">Midas cichlid</name>
    <name type="synonym">Cichlasoma citrinellum</name>
    <dbReference type="NCBI Taxonomy" id="61819"/>
    <lineage>
        <taxon>Eukaryota</taxon>
        <taxon>Metazoa</taxon>
        <taxon>Chordata</taxon>
        <taxon>Craniata</taxon>
        <taxon>Vertebrata</taxon>
        <taxon>Euteleostomi</taxon>
        <taxon>Actinopterygii</taxon>
        <taxon>Neopterygii</taxon>
        <taxon>Teleostei</taxon>
        <taxon>Neoteleostei</taxon>
        <taxon>Acanthomorphata</taxon>
        <taxon>Ovalentaria</taxon>
        <taxon>Cichlomorphae</taxon>
        <taxon>Cichliformes</taxon>
        <taxon>Cichlidae</taxon>
        <taxon>New World cichlids</taxon>
        <taxon>Cichlasomatinae</taxon>
        <taxon>Heroini</taxon>
        <taxon>Amphilophus</taxon>
    </lineage>
</organism>
<keyword evidence="9" id="KW-1185">Reference proteome</keyword>
<dbReference type="AlphaFoldDB" id="A0A3Q0SUC4"/>
<dbReference type="Pfam" id="PF02580">
    <property type="entry name" value="Tyr_Deacylase"/>
    <property type="match status" value="1"/>
</dbReference>
<comment type="catalytic activity">
    <reaction evidence="6">
        <text>glycyl-tRNA(Ala) + H2O = tRNA(Ala) + glycine + H(+)</text>
        <dbReference type="Rhea" id="RHEA:53744"/>
        <dbReference type="Rhea" id="RHEA-COMP:9657"/>
        <dbReference type="Rhea" id="RHEA-COMP:13640"/>
        <dbReference type="ChEBI" id="CHEBI:15377"/>
        <dbReference type="ChEBI" id="CHEBI:15378"/>
        <dbReference type="ChEBI" id="CHEBI:57305"/>
        <dbReference type="ChEBI" id="CHEBI:78442"/>
        <dbReference type="ChEBI" id="CHEBI:78522"/>
        <dbReference type="EC" id="3.1.1.96"/>
    </reaction>
</comment>
<keyword evidence="5" id="KW-0378">Hydrolase</keyword>
<keyword evidence="4" id="KW-0963">Cytoplasm</keyword>
<dbReference type="STRING" id="61819.ENSACIP00000028569"/>
<dbReference type="PANTHER" id="PTHR10472">
    <property type="entry name" value="D-TYROSYL-TRNA TYR DEACYLASE"/>
    <property type="match status" value="1"/>
</dbReference>
<evidence type="ECO:0000256" key="3">
    <source>
        <dbReference type="ARBA" id="ARBA00013056"/>
    </source>
</evidence>
<comment type="catalytic activity">
    <reaction evidence="7">
        <text>a D-aminoacyl-tRNA + H2O = a tRNA + a D-alpha-amino acid + H(+)</text>
        <dbReference type="Rhea" id="RHEA:13953"/>
        <dbReference type="Rhea" id="RHEA-COMP:10123"/>
        <dbReference type="Rhea" id="RHEA-COMP:10124"/>
        <dbReference type="ChEBI" id="CHEBI:15377"/>
        <dbReference type="ChEBI" id="CHEBI:15378"/>
        <dbReference type="ChEBI" id="CHEBI:59871"/>
        <dbReference type="ChEBI" id="CHEBI:78442"/>
        <dbReference type="ChEBI" id="CHEBI:79333"/>
        <dbReference type="EC" id="3.1.1.96"/>
    </reaction>
</comment>
<name>A0A3Q0SUC4_AMPCI</name>